<name>A0A7D9H5I5_DEKBR</name>
<protein>
    <recommendedName>
        <fullName evidence="2">tRNA-intron lyase</fullName>
        <ecNumber evidence="2">4.6.1.16</ecNumber>
    </recommendedName>
</protein>
<evidence type="ECO:0000259" key="8">
    <source>
        <dbReference type="Pfam" id="PF26577"/>
    </source>
</evidence>
<keyword evidence="4" id="KW-0456">Lyase</keyword>
<reference evidence="9 10" key="1">
    <citation type="submission" date="2019-07" db="EMBL/GenBank/DDBJ databases">
        <authorList>
            <person name="Friedrich A."/>
            <person name="Schacherer J."/>
        </authorList>
    </citation>
    <scope>NUCLEOTIDE SEQUENCE [LARGE SCALE GENOMIC DNA]</scope>
</reference>
<dbReference type="CDD" id="cd22363">
    <property type="entry name" value="tRNA-intron_lyase_C"/>
    <property type="match status" value="1"/>
</dbReference>
<feature type="compositionally biased region" description="Low complexity" evidence="6">
    <location>
        <begin position="130"/>
        <end position="144"/>
    </location>
</feature>
<dbReference type="GO" id="GO:0005634">
    <property type="term" value="C:nucleus"/>
    <property type="evidence" value="ECO:0007669"/>
    <property type="project" value="UniProtKB-ARBA"/>
</dbReference>
<evidence type="ECO:0000256" key="3">
    <source>
        <dbReference type="ARBA" id="ARBA00022694"/>
    </source>
</evidence>
<comment type="catalytic activity">
    <reaction evidence="5">
        <text>pretRNA = a 3'-half-tRNA molecule with a 5'-OH end + a 5'-half-tRNA molecule with a 2',3'-cyclic phosphate end + an intron with a 2',3'-cyclic phosphate and a 5'-hydroxyl terminus.</text>
        <dbReference type="EC" id="4.6.1.16"/>
    </reaction>
</comment>
<keyword evidence="3" id="KW-0819">tRNA processing</keyword>
<dbReference type="InterPro" id="IPR011856">
    <property type="entry name" value="tRNA_endonuc-like_dom_sf"/>
</dbReference>
<dbReference type="GO" id="GO:0003676">
    <property type="term" value="F:nucleic acid binding"/>
    <property type="evidence" value="ECO:0007669"/>
    <property type="project" value="InterPro"/>
</dbReference>
<dbReference type="Proteomes" id="UP000478008">
    <property type="component" value="Unassembled WGS sequence"/>
</dbReference>
<dbReference type="PANTHER" id="PTHR13070">
    <property type="entry name" value="TRNA-SPLICING ENDONUCLEASE SUBUNIT SEN34-RELATED"/>
    <property type="match status" value="1"/>
</dbReference>
<evidence type="ECO:0000256" key="4">
    <source>
        <dbReference type="ARBA" id="ARBA00023239"/>
    </source>
</evidence>
<feature type="domain" description="tRNA intron endonuclease catalytic" evidence="7">
    <location>
        <begin position="478"/>
        <end position="552"/>
    </location>
</feature>
<dbReference type="GO" id="GO:0000379">
    <property type="term" value="P:tRNA-type intron splice site recognition and cleavage"/>
    <property type="evidence" value="ECO:0007669"/>
    <property type="project" value="TreeGrafter"/>
</dbReference>
<feature type="domain" description="TSEN34 N-terminal" evidence="8">
    <location>
        <begin position="292"/>
        <end position="360"/>
    </location>
</feature>
<dbReference type="Pfam" id="PF01974">
    <property type="entry name" value="tRNA_int_endo"/>
    <property type="match status" value="1"/>
</dbReference>
<dbReference type="SUPFAM" id="SSF53032">
    <property type="entry name" value="tRNA-intron endonuclease catalytic domain-like"/>
    <property type="match status" value="1"/>
</dbReference>
<keyword evidence="10" id="KW-1185">Reference proteome</keyword>
<dbReference type="InterPro" id="IPR059049">
    <property type="entry name" value="TSEN34_N"/>
</dbReference>
<gene>
    <name evidence="9" type="ORF">DEBR0S4_02806G</name>
</gene>
<dbReference type="Gene3D" id="3.40.1350.10">
    <property type="match status" value="1"/>
</dbReference>
<organism evidence="9 10">
    <name type="scientific">Dekkera bruxellensis</name>
    <name type="common">Brettanomyces custersii</name>
    <dbReference type="NCBI Taxonomy" id="5007"/>
    <lineage>
        <taxon>Eukaryota</taxon>
        <taxon>Fungi</taxon>
        <taxon>Dikarya</taxon>
        <taxon>Ascomycota</taxon>
        <taxon>Saccharomycotina</taxon>
        <taxon>Pichiomycetes</taxon>
        <taxon>Pichiales</taxon>
        <taxon>Pichiaceae</taxon>
        <taxon>Brettanomyces</taxon>
    </lineage>
</organism>
<feature type="compositionally biased region" description="Low complexity" evidence="6">
    <location>
        <begin position="18"/>
        <end position="32"/>
    </location>
</feature>
<evidence type="ECO:0000259" key="7">
    <source>
        <dbReference type="Pfam" id="PF01974"/>
    </source>
</evidence>
<dbReference type="InterPro" id="IPR006677">
    <property type="entry name" value="tRNA_intron_Endonuc_cat-like"/>
</dbReference>
<dbReference type="EC" id="4.6.1.16" evidence="2"/>
<comment type="similarity">
    <text evidence="1">Belongs to the tRNA-intron endonuclease family.</text>
</comment>
<dbReference type="EMBL" id="CABFWN010000004">
    <property type="protein sequence ID" value="VUG18805.1"/>
    <property type="molecule type" value="Genomic_DNA"/>
</dbReference>
<feature type="compositionally biased region" description="Basic and acidic residues" evidence="6">
    <location>
        <begin position="96"/>
        <end position="109"/>
    </location>
</feature>
<feature type="compositionally biased region" description="Polar residues" evidence="6">
    <location>
        <begin position="233"/>
        <end position="264"/>
    </location>
</feature>
<evidence type="ECO:0000313" key="9">
    <source>
        <dbReference type="EMBL" id="VUG18805.1"/>
    </source>
</evidence>
<dbReference type="GO" id="GO:0000213">
    <property type="term" value="F:tRNA-intron lyase activity"/>
    <property type="evidence" value="ECO:0007669"/>
    <property type="project" value="UniProtKB-EC"/>
</dbReference>
<dbReference type="PANTHER" id="PTHR13070:SF0">
    <property type="entry name" value="TRNA-SPLICING ENDONUCLEASE SUBUNIT SEN34"/>
    <property type="match status" value="1"/>
</dbReference>
<feature type="region of interest" description="Disordered" evidence="6">
    <location>
        <begin position="75"/>
        <end position="270"/>
    </location>
</feature>
<evidence type="ECO:0000256" key="1">
    <source>
        <dbReference type="ARBA" id="ARBA00008078"/>
    </source>
</evidence>
<feature type="compositionally biased region" description="Basic and acidic residues" evidence="6">
    <location>
        <begin position="166"/>
        <end position="176"/>
    </location>
</feature>
<sequence length="608" mass="66908">MSEPPLALPETASDKSPQANKNVSVSNKNQNAYFQPTRNIEQVMESVQKEFTVNTDEHTENSVLKEFGALKLTPKNVPDEFTGSEKTVQESGVQRIEGHRSSSKEKSIDALDLQSGLAGSSKKYPVAQRPSEITPESSISSHIPQTFPEKNDESSPECTIEARTCLNDDKADRDDPLSSCTTNSGSSSSALFTQSAESSGSSTQSSSAAGSANASDSSPESSPSPILEAAKVSEQSLDLNEESIGSESVQSIGSEGNLHANNAQPGVDAPTFPVTGAASDDISKGHNQDSLIPIPVIGNRAMLFNLNHIKHLRVHHGIIGLLSGSLPLAPQQNTLLGLPLTLSIYEVLYLLFNGVCYLIDGSKSERELLTEVSQNDEKLDEMDQLFADDVAEQRRLRQLQFEEKMKKLGLDSKRHPRKSNNRGSSETIFVKTLDNDSQIGGLYKRTDSYRDNETVQKVLLSRLLKTATNATLSTIYENFRVFNYMKLNFHHTLLPGVRFGGKFVSYPGDPLRYHSHLIVDTRDYYNDDIDMLDITNRGRLATGVKKLWLICGQRRRTTHSAKEKTTELSDPASSQGYRLVTELFGGKEHNPLRDTETVCFSIEWSGFG</sequence>
<dbReference type="InterPro" id="IPR036167">
    <property type="entry name" value="tRNA_intron_Endo_cat-like_sf"/>
</dbReference>
<proteinExistence type="inferred from homology"/>
<dbReference type="Pfam" id="PF26577">
    <property type="entry name" value="TSEN34_N"/>
    <property type="match status" value="1"/>
</dbReference>
<feature type="region of interest" description="Disordered" evidence="6">
    <location>
        <begin position="1"/>
        <end position="33"/>
    </location>
</feature>
<evidence type="ECO:0000256" key="5">
    <source>
        <dbReference type="ARBA" id="ARBA00034031"/>
    </source>
</evidence>
<evidence type="ECO:0000256" key="6">
    <source>
        <dbReference type="SAM" id="MobiDB-lite"/>
    </source>
</evidence>
<feature type="compositionally biased region" description="Low complexity" evidence="6">
    <location>
        <begin position="178"/>
        <end position="225"/>
    </location>
</feature>
<evidence type="ECO:0000256" key="2">
    <source>
        <dbReference type="ARBA" id="ARBA00012573"/>
    </source>
</evidence>
<evidence type="ECO:0000313" key="10">
    <source>
        <dbReference type="Proteomes" id="UP000478008"/>
    </source>
</evidence>
<accession>A0A7D9H5I5</accession>
<dbReference type="AlphaFoldDB" id="A0A7D9H5I5"/>